<keyword evidence="3" id="KW-1185">Reference proteome</keyword>
<proteinExistence type="predicted"/>
<dbReference type="InterPro" id="IPR000210">
    <property type="entry name" value="BTB/POZ_dom"/>
</dbReference>
<comment type="caution">
    <text evidence="2">The sequence shown here is derived from an EMBL/GenBank/DDBJ whole genome shotgun (WGS) entry which is preliminary data.</text>
</comment>
<dbReference type="EMBL" id="BTSX01000001">
    <property type="protein sequence ID" value="GMS78815.1"/>
    <property type="molecule type" value="Genomic_DNA"/>
</dbReference>
<reference evidence="2" key="1">
    <citation type="submission" date="2023-10" db="EMBL/GenBank/DDBJ databases">
        <title>Genome assembly of Pristionchus species.</title>
        <authorList>
            <person name="Yoshida K."/>
            <person name="Sommer R.J."/>
        </authorList>
    </citation>
    <scope>NUCLEOTIDE SEQUENCE</scope>
    <source>
        <strain evidence="2">RS0144</strain>
    </source>
</reference>
<dbReference type="SUPFAM" id="SSF54695">
    <property type="entry name" value="POZ domain"/>
    <property type="match status" value="1"/>
</dbReference>
<dbReference type="AlphaFoldDB" id="A0AAV5S8E8"/>
<dbReference type="Gene3D" id="3.30.710.10">
    <property type="entry name" value="Potassium Channel Kv1.1, Chain A"/>
    <property type="match status" value="1"/>
</dbReference>
<dbReference type="CDD" id="cd18186">
    <property type="entry name" value="BTB_POZ_ZBTB_KLHL-like"/>
    <property type="match status" value="1"/>
</dbReference>
<gene>
    <name evidence="2" type="ORF">PENTCL1PPCAC_990</name>
</gene>
<dbReference type="Proteomes" id="UP001432027">
    <property type="component" value="Unassembled WGS sequence"/>
</dbReference>
<dbReference type="PROSITE" id="PS50097">
    <property type="entry name" value="BTB"/>
    <property type="match status" value="1"/>
</dbReference>
<sequence>MSNVILKIGDNKLHVSKEYLAVHSPVFEAMFFGDFAEKSKDKVELKDIICEEFVDLLHVIFTGTMEIFTGIMV</sequence>
<dbReference type="PANTHER" id="PTHR47022:SF1">
    <property type="entry name" value="BTB AND MATH DOMAIN-CONTAINING PROTEIN 36-RELATED"/>
    <property type="match status" value="1"/>
</dbReference>
<feature type="non-terminal residue" evidence="2">
    <location>
        <position position="73"/>
    </location>
</feature>
<accession>A0AAV5S8E8</accession>
<dbReference type="Pfam" id="PF00651">
    <property type="entry name" value="BTB"/>
    <property type="match status" value="1"/>
</dbReference>
<evidence type="ECO:0000259" key="1">
    <source>
        <dbReference type="PROSITE" id="PS50097"/>
    </source>
</evidence>
<dbReference type="InterPro" id="IPR011333">
    <property type="entry name" value="SKP1/BTB/POZ_sf"/>
</dbReference>
<protein>
    <recommendedName>
        <fullName evidence="1">BTB domain-containing protein</fullName>
    </recommendedName>
</protein>
<dbReference type="PANTHER" id="PTHR47022">
    <property type="entry name" value="BTB AND MATH DOMAIN-CONTAINING PROTEIN 36-RELATED"/>
    <property type="match status" value="1"/>
</dbReference>
<name>A0AAV5S8E8_9BILA</name>
<evidence type="ECO:0000313" key="3">
    <source>
        <dbReference type="Proteomes" id="UP001432027"/>
    </source>
</evidence>
<evidence type="ECO:0000313" key="2">
    <source>
        <dbReference type="EMBL" id="GMS78815.1"/>
    </source>
</evidence>
<organism evidence="2 3">
    <name type="scientific">Pristionchus entomophagus</name>
    <dbReference type="NCBI Taxonomy" id="358040"/>
    <lineage>
        <taxon>Eukaryota</taxon>
        <taxon>Metazoa</taxon>
        <taxon>Ecdysozoa</taxon>
        <taxon>Nematoda</taxon>
        <taxon>Chromadorea</taxon>
        <taxon>Rhabditida</taxon>
        <taxon>Rhabditina</taxon>
        <taxon>Diplogasteromorpha</taxon>
        <taxon>Diplogasteroidea</taxon>
        <taxon>Neodiplogasteridae</taxon>
        <taxon>Pristionchus</taxon>
    </lineage>
</organism>
<feature type="domain" description="BTB" evidence="1">
    <location>
        <begin position="2"/>
        <end position="69"/>
    </location>
</feature>